<accession>A0A9P7VTH4</accession>
<dbReference type="AlphaFoldDB" id="A0A9P7VTH4"/>
<proteinExistence type="predicted"/>
<evidence type="ECO:0000313" key="4">
    <source>
        <dbReference type="Proteomes" id="UP000812287"/>
    </source>
</evidence>
<feature type="coiled-coil region" evidence="1">
    <location>
        <begin position="192"/>
        <end position="219"/>
    </location>
</feature>
<reference evidence="3" key="1">
    <citation type="submission" date="2020-11" db="EMBL/GenBank/DDBJ databases">
        <title>Adaptations for nitrogen fixation in a non-lichenized fungal sporocarp promotes dispersal by wood-feeding termites.</title>
        <authorList>
            <consortium name="DOE Joint Genome Institute"/>
            <person name="Koch R.A."/>
            <person name="Yoon G."/>
            <person name="Arayal U."/>
            <person name="Lail K."/>
            <person name="Amirebrahimi M."/>
            <person name="Labutti K."/>
            <person name="Lipzen A."/>
            <person name="Riley R."/>
            <person name="Barry K."/>
            <person name="Henrissat B."/>
            <person name="Grigoriev I.V."/>
            <person name="Herr J.R."/>
            <person name="Aime M.C."/>
        </authorList>
    </citation>
    <scope>NUCLEOTIDE SEQUENCE</scope>
    <source>
        <strain evidence="3">MCA 3950</strain>
    </source>
</reference>
<feature type="region of interest" description="Disordered" evidence="2">
    <location>
        <begin position="1"/>
        <end position="97"/>
    </location>
</feature>
<keyword evidence="1" id="KW-0175">Coiled coil</keyword>
<dbReference type="RefSeq" id="XP_043039146.1">
    <property type="nucleotide sequence ID" value="XM_043179243.1"/>
</dbReference>
<keyword evidence="4" id="KW-1185">Reference proteome</keyword>
<dbReference type="OrthoDB" id="2865982at2759"/>
<evidence type="ECO:0000256" key="2">
    <source>
        <dbReference type="SAM" id="MobiDB-lite"/>
    </source>
</evidence>
<sequence length="327" mass="36099">MMDLTSKSSARKGASKPDPGNDSSGLKAKSSFSALPESASAATTKKLGQVKMAARRPQNQRRVAPRLISKALQNSESQQREVHQISSAESSPKDTISELPSDWEAKVGMDARTLWSQDGDTKGALTLYRGNRTADNITVKIDEVDGFLSSTPIQAGPSTESLFRPVPLNYPSAEAKGDRSGNQDSGVSADLVTTLENENRALMDTIMELRNVNNHANEQRQKASVAEYMYVHLRQLQLQRSISNFGSRKISVDKLVDTFKKHLHELENIGNKFLEDLPEDFGRTEFDEMLSGVKRESESVDLEIGTPPAKKFRLADNAYMVKGRQAQ</sequence>
<name>A0A9P7VTH4_9AGAR</name>
<protein>
    <submittedName>
        <fullName evidence="3">Uncharacterized protein</fullName>
    </submittedName>
</protein>
<dbReference type="EMBL" id="MU250536">
    <property type="protein sequence ID" value="KAG7445646.1"/>
    <property type="molecule type" value="Genomic_DNA"/>
</dbReference>
<organism evidence="3 4">
    <name type="scientific">Guyanagaster necrorhizus</name>
    <dbReference type="NCBI Taxonomy" id="856835"/>
    <lineage>
        <taxon>Eukaryota</taxon>
        <taxon>Fungi</taxon>
        <taxon>Dikarya</taxon>
        <taxon>Basidiomycota</taxon>
        <taxon>Agaricomycotina</taxon>
        <taxon>Agaricomycetes</taxon>
        <taxon>Agaricomycetidae</taxon>
        <taxon>Agaricales</taxon>
        <taxon>Marasmiineae</taxon>
        <taxon>Physalacriaceae</taxon>
        <taxon>Guyanagaster</taxon>
    </lineage>
</organism>
<comment type="caution">
    <text evidence="3">The sequence shown here is derived from an EMBL/GenBank/DDBJ whole genome shotgun (WGS) entry which is preliminary data.</text>
</comment>
<evidence type="ECO:0000256" key="1">
    <source>
        <dbReference type="SAM" id="Coils"/>
    </source>
</evidence>
<gene>
    <name evidence="3" type="ORF">BT62DRAFT_1076729</name>
</gene>
<dbReference type="GeneID" id="66101537"/>
<dbReference type="Proteomes" id="UP000812287">
    <property type="component" value="Unassembled WGS sequence"/>
</dbReference>
<evidence type="ECO:0000313" key="3">
    <source>
        <dbReference type="EMBL" id="KAG7445646.1"/>
    </source>
</evidence>